<dbReference type="SUPFAM" id="SSF51735">
    <property type="entry name" value="NAD(P)-binding Rossmann-fold domains"/>
    <property type="match status" value="1"/>
</dbReference>
<evidence type="ECO:0000259" key="8">
    <source>
        <dbReference type="Pfam" id="PF00107"/>
    </source>
</evidence>
<dbReference type="Gene3D" id="3.40.50.720">
    <property type="entry name" value="NAD(P)-binding Rossmann-like Domain"/>
    <property type="match status" value="1"/>
</dbReference>
<keyword evidence="7" id="KW-0472">Membrane</keyword>
<dbReference type="HOGENOM" id="CLU_026673_11_2_2"/>
<protein>
    <submittedName>
        <fullName evidence="10">Alcohol dehydrogenase GroES domain protein</fullName>
    </submittedName>
</protein>
<dbReference type="GO" id="GO:0008270">
    <property type="term" value="F:zinc ion binding"/>
    <property type="evidence" value="ECO:0007669"/>
    <property type="project" value="InterPro"/>
</dbReference>
<dbReference type="OrthoDB" id="26369at2157"/>
<dbReference type="Pfam" id="PF00107">
    <property type="entry name" value="ADH_zinc_N"/>
    <property type="match status" value="1"/>
</dbReference>
<dbReference type="AlphaFoldDB" id="A8MDZ6"/>
<evidence type="ECO:0000256" key="4">
    <source>
        <dbReference type="ARBA" id="ARBA00022833"/>
    </source>
</evidence>
<feature type="domain" description="Alcohol dehydrogenase-like N-terminal" evidence="9">
    <location>
        <begin position="28"/>
        <end position="138"/>
    </location>
</feature>
<dbReference type="Pfam" id="PF08240">
    <property type="entry name" value="ADH_N"/>
    <property type="match status" value="1"/>
</dbReference>
<name>A8MDZ6_CALMQ</name>
<dbReference type="STRING" id="397948.Cmaq_1175"/>
<comment type="similarity">
    <text evidence="2 6">Belongs to the zinc-containing alcohol dehydrogenase family.</text>
</comment>
<evidence type="ECO:0000256" key="5">
    <source>
        <dbReference type="ARBA" id="ARBA00023002"/>
    </source>
</evidence>
<evidence type="ECO:0000313" key="11">
    <source>
        <dbReference type="Proteomes" id="UP000001137"/>
    </source>
</evidence>
<sequence>MRARALVLREFSGRLRLESIDVKEPGNDESVLVKVIGAGMCKTDVRLWKGTEPREGFKLPFVLGHENAGIVEEVGGKVKGLKPGDKVLVYAIWADPGCKYCRVGKCMQCRDQSIPGQSNYYGGYAEYLYVPDYRYLVRIDIDPVETAPLADAGLTSYSAVKKSIPYLYPGSLVIVYGMGGLASYAVQYLRKMTPYVTVVAVSRSDDKLKWAEELGAHYAVHPSELASIVKSVSTDGASILLDFVGNEESAKAVSLLEPGGAVVLVGMEGKSYPIPVFDTVAWQYTVIGSNYGSINEMEEMVKFIKDHGVKSYIEKIPLSEGDVNDALVKLSEGKVLGRFVITPWGG</sequence>
<gene>
    <name evidence="10" type="ordered locus">Cmaq_1175</name>
</gene>
<reference evidence="10 11" key="1">
    <citation type="submission" date="2007-10" db="EMBL/GenBank/DDBJ databases">
        <title>Complete sequence of Caldivirga maquilingensis IC-167.</title>
        <authorList>
            <consortium name="US DOE Joint Genome Institute"/>
            <person name="Copeland A."/>
            <person name="Lucas S."/>
            <person name="Lapidus A."/>
            <person name="Barry K."/>
            <person name="Glavina del Rio T."/>
            <person name="Dalin E."/>
            <person name="Tice H."/>
            <person name="Pitluck S."/>
            <person name="Saunders E."/>
            <person name="Brettin T."/>
            <person name="Bruce D."/>
            <person name="Detter J.C."/>
            <person name="Han C."/>
            <person name="Schmutz J."/>
            <person name="Larimer F."/>
            <person name="Land M."/>
            <person name="Hauser L."/>
            <person name="Kyrpides N."/>
            <person name="Ivanova N."/>
            <person name="Biddle J.F."/>
            <person name="Zhang Z."/>
            <person name="Fitz-Gibbon S.T."/>
            <person name="Lowe T.M."/>
            <person name="Saltikov C."/>
            <person name="House C.H."/>
            <person name="Richardson P."/>
        </authorList>
    </citation>
    <scope>NUCLEOTIDE SEQUENCE [LARGE SCALE GENOMIC DNA]</scope>
    <source>
        <strain evidence="11">ATCC 700844 / DSM 13496 / JCM 10307 / IC-167</strain>
    </source>
</reference>
<keyword evidence="4 6" id="KW-0862">Zinc</keyword>
<evidence type="ECO:0000256" key="7">
    <source>
        <dbReference type="SAM" id="Phobius"/>
    </source>
</evidence>
<dbReference type="PANTHER" id="PTHR42940:SF8">
    <property type="entry name" value="VACUOLAR PROTEIN SORTING-ASSOCIATED PROTEIN 11"/>
    <property type="match status" value="1"/>
</dbReference>
<dbReference type="GO" id="GO:0016491">
    <property type="term" value="F:oxidoreductase activity"/>
    <property type="evidence" value="ECO:0007669"/>
    <property type="project" value="UniProtKB-KW"/>
</dbReference>
<dbReference type="CDD" id="cd05284">
    <property type="entry name" value="arabinose_DH_like"/>
    <property type="match status" value="1"/>
</dbReference>
<evidence type="ECO:0000259" key="9">
    <source>
        <dbReference type="Pfam" id="PF08240"/>
    </source>
</evidence>
<dbReference type="GeneID" id="5709368"/>
<keyword evidence="7" id="KW-1133">Transmembrane helix</keyword>
<feature type="transmembrane region" description="Helical" evidence="7">
    <location>
        <begin position="166"/>
        <end position="186"/>
    </location>
</feature>
<evidence type="ECO:0000256" key="2">
    <source>
        <dbReference type="ARBA" id="ARBA00008072"/>
    </source>
</evidence>
<evidence type="ECO:0000256" key="3">
    <source>
        <dbReference type="ARBA" id="ARBA00022723"/>
    </source>
</evidence>
<accession>A8MDZ6</accession>
<evidence type="ECO:0000256" key="6">
    <source>
        <dbReference type="RuleBase" id="RU361277"/>
    </source>
</evidence>
<keyword evidence="5" id="KW-0560">Oxidoreductase</keyword>
<dbReference type="EMBL" id="CP000852">
    <property type="protein sequence ID" value="ABW02002.1"/>
    <property type="molecule type" value="Genomic_DNA"/>
</dbReference>
<keyword evidence="3 6" id="KW-0479">Metal-binding</keyword>
<dbReference type="InterPro" id="IPR013154">
    <property type="entry name" value="ADH-like_N"/>
</dbReference>
<dbReference type="Gene3D" id="3.90.180.10">
    <property type="entry name" value="Medium-chain alcohol dehydrogenases, catalytic domain"/>
    <property type="match status" value="1"/>
</dbReference>
<dbReference type="InterPro" id="IPR013149">
    <property type="entry name" value="ADH-like_C"/>
</dbReference>
<dbReference type="Proteomes" id="UP000001137">
    <property type="component" value="Chromosome"/>
</dbReference>
<dbReference type="InterPro" id="IPR011032">
    <property type="entry name" value="GroES-like_sf"/>
</dbReference>
<dbReference type="RefSeq" id="WP_012186221.1">
    <property type="nucleotide sequence ID" value="NC_009954.1"/>
</dbReference>
<dbReference type="KEGG" id="cma:Cmaq_1175"/>
<comment type="cofactor">
    <cofactor evidence="1 6">
        <name>Zn(2+)</name>
        <dbReference type="ChEBI" id="CHEBI:29105"/>
    </cofactor>
</comment>
<dbReference type="SUPFAM" id="SSF50129">
    <property type="entry name" value="GroES-like"/>
    <property type="match status" value="1"/>
</dbReference>
<evidence type="ECO:0000313" key="10">
    <source>
        <dbReference type="EMBL" id="ABW02002.1"/>
    </source>
</evidence>
<dbReference type="InterPro" id="IPR002328">
    <property type="entry name" value="ADH_Zn_CS"/>
</dbReference>
<evidence type="ECO:0000256" key="1">
    <source>
        <dbReference type="ARBA" id="ARBA00001947"/>
    </source>
</evidence>
<keyword evidence="7" id="KW-0812">Transmembrane</keyword>
<keyword evidence="11" id="KW-1185">Reference proteome</keyword>
<organism evidence="10 11">
    <name type="scientific">Caldivirga maquilingensis (strain ATCC 700844 / DSM 13496 / JCM 10307 / IC-167)</name>
    <dbReference type="NCBI Taxonomy" id="397948"/>
    <lineage>
        <taxon>Archaea</taxon>
        <taxon>Thermoproteota</taxon>
        <taxon>Thermoprotei</taxon>
        <taxon>Thermoproteales</taxon>
        <taxon>Thermoproteaceae</taxon>
        <taxon>Caldivirga</taxon>
    </lineage>
</organism>
<dbReference type="eggNOG" id="arCOG01457">
    <property type="taxonomic scope" value="Archaea"/>
</dbReference>
<dbReference type="PROSITE" id="PS00059">
    <property type="entry name" value="ADH_ZINC"/>
    <property type="match status" value="1"/>
</dbReference>
<dbReference type="PANTHER" id="PTHR42940">
    <property type="entry name" value="ALCOHOL DEHYDROGENASE 1-RELATED"/>
    <property type="match status" value="1"/>
</dbReference>
<proteinExistence type="inferred from homology"/>
<dbReference type="InterPro" id="IPR036291">
    <property type="entry name" value="NAD(P)-bd_dom_sf"/>
</dbReference>
<feature type="domain" description="Alcohol dehydrogenase-like C-terminal" evidence="8">
    <location>
        <begin position="180"/>
        <end position="305"/>
    </location>
</feature>